<organism evidence="1 2">
    <name type="scientific">Candidatus Saganbacteria bacterium</name>
    <dbReference type="NCBI Taxonomy" id="2575572"/>
    <lineage>
        <taxon>Bacteria</taxon>
        <taxon>Bacillati</taxon>
        <taxon>Saganbacteria</taxon>
    </lineage>
</organism>
<evidence type="ECO:0000313" key="2">
    <source>
        <dbReference type="Proteomes" id="UP000488506"/>
    </source>
</evidence>
<dbReference type="Gene3D" id="3.40.50.300">
    <property type="entry name" value="P-loop containing nucleotide triphosphate hydrolases"/>
    <property type="match status" value="1"/>
</dbReference>
<dbReference type="InterPro" id="IPR027417">
    <property type="entry name" value="P-loop_NTPase"/>
</dbReference>
<comment type="caution">
    <text evidence="1">The sequence shown here is derived from an EMBL/GenBank/DDBJ whole genome shotgun (WGS) entry which is preliminary data.</text>
</comment>
<evidence type="ECO:0000313" key="1">
    <source>
        <dbReference type="EMBL" id="KAF0134650.1"/>
    </source>
</evidence>
<protein>
    <submittedName>
        <fullName evidence="1">DNA polymerase III delta' subunit</fullName>
    </submittedName>
</protein>
<dbReference type="EMBL" id="WPAF01000006">
    <property type="protein sequence ID" value="KAF0134650.1"/>
    <property type="molecule type" value="Genomic_DNA"/>
</dbReference>
<dbReference type="Pfam" id="PF13177">
    <property type="entry name" value="DNA_pol3_delta2"/>
    <property type="match status" value="1"/>
</dbReference>
<dbReference type="PANTHER" id="PTHR11669:SF8">
    <property type="entry name" value="DNA POLYMERASE III SUBUNIT DELTA"/>
    <property type="match status" value="1"/>
</dbReference>
<dbReference type="AlphaFoldDB" id="A0A833L1R5"/>
<gene>
    <name evidence="1" type="ORF">FD145_481</name>
</gene>
<sequence>MMKNRVEKIFSGIIKTQRIASAYLLLGGLAQEKLDSALFFAKSLNCESQISKPCNSCLSCRKLSNSTHPDLIIIEKDGASIKIEQIRKLKEFMHYGPSEGTYKIVVVNNADAITSDAANSFLKMLEEPPSYSTYLLVSQKEEGLLPTIISRCQKIIFPEQSEYFISEQSKTVFEKLTGNNYVETSNAVRSIEDPVQLLEELFALCAQSQRYKLAKKVLYALKNIKMGSNKKLIIDWMCINKWNLN</sequence>
<dbReference type="SUPFAM" id="SSF52540">
    <property type="entry name" value="P-loop containing nucleoside triphosphate hydrolases"/>
    <property type="match status" value="1"/>
</dbReference>
<accession>A0A833L1R5</accession>
<name>A0A833L1R5_UNCSA</name>
<dbReference type="GO" id="GO:0006261">
    <property type="term" value="P:DNA-templated DNA replication"/>
    <property type="evidence" value="ECO:0007669"/>
    <property type="project" value="TreeGrafter"/>
</dbReference>
<dbReference type="InterPro" id="IPR050238">
    <property type="entry name" value="DNA_Rep/Repair_Clamp_Loader"/>
</dbReference>
<proteinExistence type="predicted"/>
<reference evidence="1 2" key="1">
    <citation type="submission" date="2019-12" db="EMBL/GenBank/DDBJ databases">
        <authorList>
            <person name="Wolfe R."/>
            <person name="Danczak R."/>
            <person name="Wilkins M."/>
        </authorList>
    </citation>
    <scope>NUCLEOTIDE SEQUENCE [LARGE SCALE GENOMIC DNA]</scope>
    <source>
        <strain evidence="1">X2_MaxBin.013</strain>
    </source>
</reference>
<dbReference type="Proteomes" id="UP000488506">
    <property type="component" value="Unassembled WGS sequence"/>
</dbReference>
<dbReference type="PANTHER" id="PTHR11669">
    <property type="entry name" value="REPLICATION FACTOR C / DNA POLYMERASE III GAMMA-TAU SUBUNIT"/>
    <property type="match status" value="1"/>
</dbReference>